<feature type="compositionally biased region" description="Basic and acidic residues" evidence="1">
    <location>
        <begin position="130"/>
        <end position="144"/>
    </location>
</feature>
<proteinExistence type="predicted"/>
<protein>
    <submittedName>
        <fullName evidence="2">Uncharacterized protein</fullName>
    </submittedName>
</protein>
<feature type="compositionally biased region" description="Low complexity" evidence="1">
    <location>
        <begin position="66"/>
        <end position="95"/>
    </location>
</feature>
<reference evidence="2" key="1">
    <citation type="journal article" date="2020" name="mSystems">
        <title>Genome- and Community-Level Interaction Insights into Carbon Utilization and Element Cycling Functions of Hydrothermarchaeota in Hydrothermal Sediment.</title>
        <authorList>
            <person name="Zhou Z."/>
            <person name="Liu Y."/>
            <person name="Xu W."/>
            <person name="Pan J."/>
            <person name="Luo Z.H."/>
            <person name="Li M."/>
        </authorList>
    </citation>
    <scope>NUCLEOTIDE SEQUENCE [LARGE SCALE GENOMIC DNA]</scope>
    <source>
        <strain evidence="2">SpSt-418</strain>
    </source>
</reference>
<evidence type="ECO:0000256" key="1">
    <source>
        <dbReference type="SAM" id="MobiDB-lite"/>
    </source>
</evidence>
<comment type="caution">
    <text evidence="2">The sequence shown here is derived from an EMBL/GenBank/DDBJ whole genome shotgun (WGS) entry which is preliminary data.</text>
</comment>
<organism evidence="2">
    <name type="scientific">Oscillatoriales cyanobacterium SpSt-418</name>
    <dbReference type="NCBI Taxonomy" id="2282169"/>
    <lineage>
        <taxon>Bacteria</taxon>
        <taxon>Bacillati</taxon>
        <taxon>Cyanobacteriota</taxon>
        <taxon>Cyanophyceae</taxon>
        <taxon>Oscillatoriophycideae</taxon>
        <taxon>Oscillatoriales</taxon>
    </lineage>
</organism>
<accession>A0A7C3PEY9</accession>
<feature type="compositionally biased region" description="Polar residues" evidence="1">
    <location>
        <begin position="96"/>
        <end position="105"/>
    </location>
</feature>
<feature type="region of interest" description="Disordered" evidence="1">
    <location>
        <begin position="58"/>
        <end position="111"/>
    </location>
</feature>
<feature type="region of interest" description="Disordered" evidence="1">
    <location>
        <begin position="129"/>
        <end position="182"/>
    </location>
</feature>
<feature type="compositionally biased region" description="Low complexity" evidence="1">
    <location>
        <begin position="145"/>
        <end position="158"/>
    </location>
</feature>
<dbReference type="AlphaFoldDB" id="A0A7C3PEY9"/>
<feature type="compositionally biased region" description="Low complexity" evidence="1">
    <location>
        <begin position="166"/>
        <end position="177"/>
    </location>
</feature>
<dbReference type="EMBL" id="DSRU01000077">
    <property type="protein sequence ID" value="HFM97418.1"/>
    <property type="molecule type" value="Genomic_DNA"/>
</dbReference>
<sequence>MAYLKTLPSDEAIALVTSLQKVKEHLTEELDWMNQQLQQKTTQLQGIETLLAEADSLGLTEPGSQPSTPAAKTAATPASTKSKAPSKKVASAPTATPENGTTSNGDAPPAFDPLLALTSVLDSLPTKVESAAKTETAPKGDVKPQTKAKAAKTPASSSTKEKKPAAPKASSKPAPAGKTKELRELLAKKYQDKTFGEIADELLTRASKPVHVNDLVKEMYGNLSEADSKRARLALTKLLSAGKMEGKWQSIGQGVYAANGVKA</sequence>
<name>A0A7C3PEY9_9CYAN</name>
<gene>
    <name evidence="2" type="ORF">ENR64_06550</name>
</gene>
<evidence type="ECO:0000313" key="2">
    <source>
        <dbReference type="EMBL" id="HFM97418.1"/>
    </source>
</evidence>